<accession>A0A815PWU5</accession>
<reference evidence="3" key="1">
    <citation type="submission" date="2021-02" db="EMBL/GenBank/DDBJ databases">
        <authorList>
            <person name="Nowell W R."/>
        </authorList>
    </citation>
    <scope>NUCLEOTIDE SEQUENCE</scope>
</reference>
<comment type="caution">
    <text evidence="3">The sequence shown here is derived from an EMBL/GenBank/DDBJ whole genome shotgun (WGS) entry which is preliminary data.</text>
</comment>
<protein>
    <submittedName>
        <fullName evidence="3">Uncharacterized protein</fullName>
    </submittedName>
</protein>
<evidence type="ECO:0000256" key="1">
    <source>
        <dbReference type="SAM" id="MobiDB-lite"/>
    </source>
</evidence>
<dbReference type="EMBL" id="CAJNOR010000963">
    <property type="protein sequence ID" value="CAF1046511.1"/>
    <property type="molecule type" value="Genomic_DNA"/>
</dbReference>
<evidence type="ECO:0000313" key="5">
    <source>
        <dbReference type="Proteomes" id="UP000663852"/>
    </source>
</evidence>
<dbReference type="Proteomes" id="UP000663828">
    <property type="component" value="Unassembled WGS sequence"/>
</dbReference>
<evidence type="ECO:0000313" key="3">
    <source>
        <dbReference type="EMBL" id="CAF1455448.1"/>
    </source>
</evidence>
<dbReference type="Proteomes" id="UP000663852">
    <property type="component" value="Unassembled WGS sequence"/>
</dbReference>
<dbReference type="AlphaFoldDB" id="A0A815PWU5"/>
<gene>
    <name evidence="3" type="ORF">EDS130_LOCUS39799</name>
    <name evidence="2" type="ORF">XAT740_LOCUS15546</name>
</gene>
<evidence type="ECO:0000313" key="2">
    <source>
        <dbReference type="EMBL" id="CAF1046511.1"/>
    </source>
</evidence>
<dbReference type="EMBL" id="CAJNOJ010000458">
    <property type="protein sequence ID" value="CAF1455448.1"/>
    <property type="molecule type" value="Genomic_DNA"/>
</dbReference>
<sequence length="105" mass="11773">MIPGFEVHFEPNDGEDEHDDETDSADYEGNGQEGHLNDEEEHLRMQCFCHTLQLTVGGGLQECKTNSCQSCSNRKTQELSTSYTLLNNLLHNVGLCRTLLSSLLE</sequence>
<organism evidence="3 5">
    <name type="scientific">Adineta ricciae</name>
    <name type="common">Rotifer</name>
    <dbReference type="NCBI Taxonomy" id="249248"/>
    <lineage>
        <taxon>Eukaryota</taxon>
        <taxon>Metazoa</taxon>
        <taxon>Spiralia</taxon>
        <taxon>Gnathifera</taxon>
        <taxon>Rotifera</taxon>
        <taxon>Eurotatoria</taxon>
        <taxon>Bdelloidea</taxon>
        <taxon>Adinetida</taxon>
        <taxon>Adinetidae</taxon>
        <taxon>Adineta</taxon>
    </lineage>
</organism>
<feature type="compositionally biased region" description="Acidic residues" evidence="1">
    <location>
        <begin position="12"/>
        <end position="26"/>
    </location>
</feature>
<keyword evidence="4" id="KW-1185">Reference proteome</keyword>
<evidence type="ECO:0000313" key="4">
    <source>
        <dbReference type="Proteomes" id="UP000663828"/>
    </source>
</evidence>
<name>A0A815PWU5_ADIRI</name>
<feature type="region of interest" description="Disordered" evidence="1">
    <location>
        <begin position="1"/>
        <end position="36"/>
    </location>
</feature>
<dbReference type="OrthoDB" id="10537300at2759"/>
<proteinExistence type="predicted"/>